<keyword evidence="2" id="KW-1185">Reference proteome</keyword>
<dbReference type="Proteomes" id="UP000195402">
    <property type="component" value="Unassembled WGS sequence"/>
</dbReference>
<proteinExistence type="predicted"/>
<name>A0A200PMS9_MACCD</name>
<dbReference type="InParanoid" id="A0A200PMS9"/>
<protein>
    <submittedName>
        <fullName evidence="1">Uncharacterized protein</fullName>
    </submittedName>
</protein>
<dbReference type="AlphaFoldDB" id="A0A200PMS9"/>
<dbReference type="EMBL" id="MVGT01004423">
    <property type="protein sequence ID" value="OUZ99516.1"/>
    <property type="molecule type" value="Genomic_DNA"/>
</dbReference>
<sequence length="148" mass="16835">MLSHHHINKTLTSISTFRFLTHSTHTLSPTDPFRSHPSHHDLSTIDSKESLLKSYTVTPPIKPWPLRLYPKRLVSMIKRQQNLDLALQIFDHAGKEEEVMKVLIMAMTSRGVFVDLESWVVFVTKVAGGSESWRSVLDSVLLESETAI</sequence>
<evidence type="ECO:0000313" key="1">
    <source>
        <dbReference type="EMBL" id="OUZ99516.1"/>
    </source>
</evidence>
<organism evidence="1 2">
    <name type="scientific">Macleaya cordata</name>
    <name type="common">Five-seeded plume-poppy</name>
    <name type="synonym">Bocconia cordata</name>
    <dbReference type="NCBI Taxonomy" id="56857"/>
    <lineage>
        <taxon>Eukaryota</taxon>
        <taxon>Viridiplantae</taxon>
        <taxon>Streptophyta</taxon>
        <taxon>Embryophyta</taxon>
        <taxon>Tracheophyta</taxon>
        <taxon>Spermatophyta</taxon>
        <taxon>Magnoliopsida</taxon>
        <taxon>Ranunculales</taxon>
        <taxon>Papaveraceae</taxon>
        <taxon>Papaveroideae</taxon>
        <taxon>Macleaya</taxon>
    </lineage>
</organism>
<evidence type="ECO:0000313" key="2">
    <source>
        <dbReference type="Proteomes" id="UP000195402"/>
    </source>
</evidence>
<accession>A0A200PMS9</accession>
<reference evidence="1 2" key="1">
    <citation type="journal article" date="2017" name="Mol. Plant">
        <title>The Genome of Medicinal Plant Macleaya cordata Provides New Insights into Benzylisoquinoline Alkaloids Metabolism.</title>
        <authorList>
            <person name="Liu X."/>
            <person name="Liu Y."/>
            <person name="Huang P."/>
            <person name="Ma Y."/>
            <person name="Qing Z."/>
            <person name="Tang Q."/>
            <person name="Cao H."/>
            <person name="Cheng P."/>
            <person name="Zheng Y."/>
            <person name="Yuan Z."/>
            <person name="Zhou Y."/>
            <person name="Liu J."/>
            <person name="Tang Z."/>
            <person name="Zhuo Y."/>
            <person name="Zhang Y."/>
            <person name="Yu L."/>
            <person name="Huang J."/>
            <person name="Yang P."/>
            <person name="Peng Q."/>
            <person name="Zhang J."/>
            <person name="Jiang W."/>
            <person name="Zhang Z."/>
            <person name="Lin K."/>
            <person name="Ro D.K."/>
            <person name="Chen X."/>
            <person name="Xiong X."/>
            <person name="Shang Y."/>
            <person name="Huang S."/>
            <person name="Zeng J."/>
        </authorList>
    </citation>
    <scope>NUCLEOTIDE SEQUENCE [LARGE SCALE GENOMIC DNA]</scope>
    <source>
        <strain evidence="2">cv. BLH2017</strain>
        <tissue evidence="1">Root</tissue>
    </source>
</reference>
<comment type="caution">
    <text evidence="1">The sequence shown here is derived from an EMBL/GenBank/DDBJ whole genome shotgun (WGS) entry which is preliminary data.</text>
</comment>
<gene>
    <name evidence="1" type="ORF">BVC80_531g14</name>
</gene>